<accession>B3E1J8</accession>
<dbReference type="Pfam" id="PF06934">
    <property type="entry name" value="CTI"/>
    <property type="match status" value="1"/>
</dbReference>
<dbReference type="AlphaFoldDB" id="B3E1J8"/>
<keyword evidence="1" id="KW-0732">Signal</keyword>
<dbReference type="HOGENOM" id="CLU_380276_0_0_7"/>
<dbReference type="PROSITE" id="PS51257">
    <property type="entry name" value="PROKAR_LIPOPROTEIN"/>
    <property type="match status" value="1"/>
</dbReference>
<gene>
    <name evidence="2" type="ordered locus">Glov_0362</name>
</gene>
<dbReference type="eggNOG" id="ENOG502Z7N8">
    <property type="taxonomic scope" value="Bacteria"/>
</dbReference>
<dbReference type="KEGG" id="glo:Glov_0362"/>
<protein>
    <submittedName>
        <fullName evidence="2">Fatty acid cistrans isomerase</fullName>
    </submittedName>
</protein>
<feature type="chain" id="PRO_5002787459" evidence="1">
    <location>
        <begin position="25"/>
        <end position="788"/>
    </location>
</feature>
<dbReference type="STRING" id="398767.Glov_0362"/>
<dbReference type="RefSeq" id="WP_012468447.1">
    <property type="nucleotide sequence ID" value="NC_010814.1"/>
</dbReference>
<name>B3E1J8_TRIL1</name>
<evidence type="ECO:0000256" key="1">
    <source>
        <dbReference type="SAM" id="SignalP"/>
    </source>
</evidence>
<keyword evidence="3" id="KW-1185">Reference proteome</keyword>
<dbReference type="OrthoDB" id="9809746at2"/>
<evidence type="ECO:0000313" key="3">
    <source>
        <dbReference type="Proteomes" id="UP000002420"/>
    </source>
</evidence>
<dbReference type="EMBL" id="CP001089">
    <property type="protein sequence ID" value="ACD94090.1"/>
    <property type="molecule type" value="Genomic_DNA"/>
</dbReference>
<proteinExistence type="predicted"/>
<keyword evidence="2" id="KW-0413">Isomerase</keyword>
<dbReference type="Proteomes" id="UP000002420">
    <property type="component" value="Chromosome"/>
</dbReference>
<reference evidence="2 3" key="1">
    <citation type="submission" date="2008-05" db="EMBL/GenBank/DDBJ databases">
        <title>Complete sequence of chromosome of Geobacter lovleyi SZ.</title>
        <authorList>
            <consortium name="US DOE Joint Genome Institute"/>
            <person name="Lucas S."/>
            <person name="Copeland A."/>
            <person name="Lapidus A."/>
            <person name="Glavina del Rio T."/>
            <person name="Dalin E."/>
            <person name="Tice H."/>
            <person name="Bruce D."/>
            <person name="Goodwin L."/>
            <person name="Pitluck S."/>
            <person name="Chertkov O."/>
            <person name="Meincke L."/>
            <person name="Brettin T."/>
            <person name="Detter J.C."/>
            <person name="Han C."/>
            <person name="Tapia R."/>
            <person name="Kuske C.R."/>
            <person name="Schmutz J."/>
            <person name="Larimer F."/>
            <person name="Land M."/>
            <person name="Hauser L."/>
            <person name="Kyrpides N."/>
            <person name="Mikhailova N."/>
            <person name="Sung Y."/>
            <person name="Fletcher K.E."/>
            <person name="Ritalahti K.M."/>
            <person name="Loeffler F.E."/>
            <person name="Richardson P."/>
        </authorList>
    </citation>
    <scope>NUCLEOTIDE SEQUENCE [LARGE SCALE GENOMIC DNA]</scope>
    <source>
        <strain evidence="3">ATCC BAA-1151 / DSM 17278 / SZ</strain>
    </source>
</reference>
<evidence type="ECO:0000313" key="2">
    <source>
        <dbReference type="EMBL" id="ACD94090.1"/>
    </source>
</evidence>
<feature type="signal peptide" evidence="1">
    <location>
        <begin position="1"/>
        <end position="24"/>
    </location>
</feature>
<dbReference type="GO" id="GO:0016853">
    <property type="term" value="F:isomerase activity"/>
    <property type="evidence" value="ECO:0007669"/>
    <property type="project" value="UniProtKB-KW"/>
</dbReference>
<dbReference type="InterPro" id="IPR010706">
    <property type="entry name" value="Fatty_acid_cis-trans_isomerase"/>
</dbReference>
<sequence>MRPARTLSRCAALLLTLVLAGCFAKPLPPVVVPLPTRQIDYQKEVKPLLDKRCTVCHSCYNSPCQLKLDSFEGLDRGASKQAVYNGTRLHTMEPTRLFVDAQTTGQWRTKGFSSVTGSTVSGNLNDSLMIQMLAHKIKNPKSSGDYHPEADDLTCAKDQDELGSYLAKHPNRGMPFGFPPLRQDEFNLIAGWLVQGAKGPDAAQQQELTLPKAADARAVAQWETFLNQDGPKHGMTARYLYEHLFLAHLKFATGTSEFFELVRSRTPPGTPLELIPSVRPYDDPGVARVYYRFRKIHSTIVHKTHMVVGLDDAYLKRIQELFIQPEWLQTPHLMGYEPQLSANPFLVYEQIPPRSRYQFLLDNAKYIIMTFIHGPVCKGQIALNVIDDHFWVMFMDPAHDLMVTYPGFVRLHSDTLRMPIERGSDMGIFSAVSDRYSKGALTFYQARQNFYAAHHYAGLGYEAIWKGNRPADAPLLTVYRHFDNASVHKGALGNLPKTLWVIDYPLLERIYYALVAGFDVYGNVAHQLSLRLYMDTLRMEGESYFLDFLPADKRQELMQSWYLGLDLKKVEYYPSPRPARITFATNDPKREFVEQLVDKHLLPATGIAFDPINYLRAGASYPKLPEKLRSMGDYLLAFRSLARPGMPFIAMINDYNANLAYLRIRLNNGKDLVHSVVINRWHDNVAFLFGEDGRLDPARDDADFIPGLIGSYPNYFFDVAEYDLPDFFQLLSNFKGTPEDLARLKKYGINRADDRFWDSYDWFQKRFDQESPVNGGLLDLNRYYYQAD</sequence>
<organism evidence="2 3">
    <name type="scientific">Trichlorobacter lovleyi (strain ATCC BAA-1151 / DSM 17278 / SZ)</name>
    <name type="common">Geobacter lovleyi</name>
    <dbReference type="NCBI Taxonomy" id="398767"/>
    <lineage>
        <taxon>Bacteria</taxon>
        <taxon>Pseudomonadati</taxon>
        <taxon>Thermodesulfobacteriota</taxon>
        <taxon>Desulfuromonadia</taxon>
        <taxon>Geobacterales</taxon>
        <taxon>Geobacteraceae</taxon>
        <taxon>Trichlorobacter</taxon>
    </lineage>
</organism>